<dbReference type="PROSITE" id="PS51257">
    <property type="entry name" value="PROKAR_LIPOPROTEIN"/>
    <property type="match status" value="1"/>
</dbReference>
<sequence>MHKPSPAPHLVQTSTACPCAERTARPEYAVVALHDDLLKLAHDMHERADELGRLTTDACLLVVAAGNTVAAADLVASGRWDIDAGIAWLDSGRAAIERTRR</sequence>
<reference evidence="1" key="1">
    <citation type="submission" date="2024-05" db="EMBL/GenBank/DDBJ databases">
        <authorList>
            <person name="Yu L."/>
        </authorList>
    </citation>
    <scope>NUCLEOTIDE SEQUENCE</scope>
    <source>
        <strain evidence="1">G08B096</strain>
    </source>
</reference>
<dbReference type="EMBL" id="CP158374">
    <property type="protein sequence ID" value="XBX82003.1"/>
    <property type="molecule type" value="Genomic_DNA"/>
</dbReference>
<proteinExistence type="predicted"/>
<evidence type="ECO:0008006" key="2">
    <source>
        <dbReference type="Google" id="ProtNLM"/>
    </source>
</evidence>
<organism evidence="1">
    <name type="scientific">Agromyces sp. G08B096</name>
    <dbReference type="NCBI Taxonomy" id="3156399"/>
    <lineage>
        <taxon>Bacteria</taxon>
        <taxon>Bacillati</taxon>
        <taxon>Actinomycetota</taxon>
        <taxon>Actinomycetes</taxon>
        <taxon>Micrococcales</taxon>
        <taxon>Microbacteriaceae</taxon>
        <taxon>Agromyces</taxon>
    </lineage>
</organism>
<protein>
    <recommendedName>
        <fullName evidence="2">ANTAR domain-containing protein</fullName>
    </recommendedName>
</protein>
<accession>A0AAU7W748</accession>
<name>A0AAU7W748_9MICO</name>
<gene>
    <name evidence="1" type="ORF">ABIQ69_15500</name>
</gene>
<evidence type="ECO:0000313" key="1">
    <source>
        <dbReference type="EMBL" id="XBX82003.1"/>
    </source>
</evidence>
<dbReference type="AlphaFoldDB" id="A0AAU7W748"/>
<dbReference type="RefSeq" id="WP_350348024.1">
    <property type="nucleotide sequence ID" value="NZ_CP158374.1"/>
</dbReference>